<dbReference type="Pfam" id="PF07893">
    <property type="entry name" value="DUF1668"/>
    <property type="match status" value="1"/>
</dbReference>
<dbReference type="PANTHER" id="PTHR33085">
    <property type="entry name" value="OS12G0113100 PROTEIN-RELATED"/>
    <property type="match status" value="1"/>
</dbReference>
<name>A0AAQ3WV93_PASNO</name>
<dbReference type="AlphaFoldDB" id="A0AAQ3WV93"/>
<dbReference type="InterPro" id="IPR012871">
    <property type="entry name" value="DUF1668_ORYSA"/>
</dbReference>
<dbReference type="PANTHER" id="PTHR33085:SF64">
    <property type="entry name" value="OS09G0555900 PROTEIN"/>
    <property type="match status" value="1"/>
</dbReference>
<reference evidence="2 3" key="1">
    <citation type="submission" date="2024-02" db="EMBL/GenBank/DDBJ databases">
        <title>High-quality chromosome-scale genome assembly of Pensacola bahiagrass (Paspalum notatum Flugge var. saurae).</title>
        <authorList>
            <person name="Vega J.M."/>
            <person name="Podio M."/>
            <person name="Orjuela J."/>
            <person name="Siena L.A."/>
            <person name="Pessino S.C."/>
            <person name="Combes M.C."/>
            <person name="Mariac C."/>
            <person name="Albertini E."/>
            <person name="Pupilli F."/>
            <person name="Ortiz J.P.A."/>
            <person name="Leblanc O."/>
        </authorList>
    </citation>
    <scope>NUCLEOTIDE SEQUENCE [LARGE SCALE GENOMIC DNA]</scope>
    <source>
        <strain evidence="2">R1</strain>
        <tissue evidence="2">Leaf</tissue>
    </source>
</reference>
<protein>
    <submittedName>
        <fullName evidence="2">Uncharacterized protein</fullName>
    </submittedName>
</protein>
<evidence type="ECO:0000313" key="3">
    <source>
        <dbReference type="Proteomes" id="UP001341281"/>
    </source>
</evidence>
<dbReference type="EMBL" id="CP144749">
    <property type="protein sequence ID" value="WVZ74666.1"/>
    <property type="molecule type" value="Genomic_DNA"/>
</dbReference>
<feature type="compositionally biased region" description="Acidic residues" evidence="1">
    <location>
        <begin position="164"/>
        <end position="174"/>
    </location>
</feature>
<sequence length="367" mass="40350">MLMACTAANQQQPLVLTYSMEGLLVYSARLESVSAVEHSDEPPALEIRLSPDPIARFLNDDNVSAIAVVSGDTILSLVPNSRDTAILDIVTQASVPGPQLRDPKFYPVMLPVGDDTVIVMDTVLRGGGGSCCFEALRRDPTGSWRADPLPNPPSVADAEHLSTEEEEDDDDDDDCHVGLPAVSAYFVLGARVWISIIGCDIGTCTYSLDTECGTWRKEGSWAVPLRGQSLYVPELDLVFGFSNLPLVGCSNYNKRCHHLCALDVEARPPVVRHMWEFSAETKEEVPARETVRLAHLGNGRFCIARPVNVERSAWVSAWCNGKGTCFTLVDVTRYPGLDGELELARRGKPHTHQWGWPYDQDGHVDFL</sequence>
<keyword evidence="3" id="KW-1185">Reference proteome</keyword>
<evidence type="ECO:0000313" key="2">
    <source>
        <dbReference type="EMBL" id="WVZ74666.1"/>
    </source>
</evidence>
<feature type="region of interest" description="Disordered" evidence="1">
    <location>
        <begin position="143"/>
        <end position="174"/>
    </location>
</feature>
<organism evidence="2 3">
    <name type="scientific">Paspalum notatum var. saurae</name>
    <dbReference type="NCBI Taxonomy" id="547442"/>
    <lineage>
        <taxon>Eukaryota</taxon>
        <taxon>Viridiplantae</taxon>
        <taxon>Streptophyta</taxon>
        <taxon>Embryophyta</taxon>
        <taxon>Tracheophyta</taxon>
        <taxon>Spermatophyta</taxon>
        <taxon>Magnoliopsida</taxon>
        <taxon>Liliopsida</taxon>
        <taxon>Poales</taxon>
        <taxon>Poaceae</taxon>
        <taxon>PACMAD clade</taxon>
        <taxon>Panicoideae</taxon>
        <taxon>Andropogonodae</taxon>
        <taxon>Paspaleae</taxon>
        <taxon>Paspalinae</taxon>
        <taxon>Paspalum</taxon>
    </lineage>
</organism>
<gene>
    <name evidence="2" type="ORF">U9M48_022826</name>
</gene>
<evidence type="ECO:0000256" key="1">
    <source>
        <dbReference type="SAM" id="MobiDB-lite"/>
    </source>
</evidence>
<accession>A0AAQ3WV93</accession>
<proteinExistence type="predicted"/>
<dbReference type="Proteomes" id="UP001341281">
    <property type="component" value="Chromosome 05"/>
</dbReference>